<comment type="caution">
    <text evidence="1">The sequence shown here is derived from an EMBL/GenBank/DDBJ whole genome shotgun (WGS) entry which is preliminary data.</text>
</comment>
<keyword evidence="2" id="KW-1185">Reference proteome</keyword>
<dbReference type="OrthoDB" id="852227at2"/>
<protein>
    <recommendedName>
        <fullName evidence="3">STAS/SEC14 domain-containing protein</fullName>
    </recommendedName>
</protein>
<name>A0A328BJ46_9BACT</name>
<dbReference type="RefSeq" id="WP_111478844.1">
    <property type="nucleotide sequence ID" value="NZ_QHKM01000004.1"/>
</dbReference>
<evidence type="ECO:0000313" key="1">
    <source>
        <dbReference type="EMBL" id="RAK65934.1"/>
    </source>
</evidence>
<evidence type="ECO:0000313" key="2">
    <source>
        <dbReference type="Proteomes" id="UP000248553"/>
    </source>
</evidence>
<dbReference type="AlphaFoldDB" id="A0A328BJ46"/>
<accession>A0A328BJ46</accession>
<dbReference type="EMBL" id="QHKM01000004">
    <property type="protein sequence ID" value="RAK65934.1"/>
    <property type="molecule type" value="Genomic_DNA"/>
</dbReference>
<gene>
    <name evidence="1" type="ORF">DLM85_14585</name>
</gene>
<proteinExistence type="predicted"/>
<organism evidence="1 2">
    <name type="scientific">Hymenobacter edaphi</name>
    <dbReference type="NCBI Taxonomy" id="2211146"/>
    <lineage>
        <taxon>Bacteria</taxon>
        <taxon>Pseudomonadati</taxon>
        <taxon>Bacteroidota</taxon>
        <taxon>Cytophagia</taxon>
        <taxon>Cytophagales</taxon>
        <taxon>Hymenobacteraceae</taxon>
        <taxon>Hymenobacter</taxon>
    </lineage>
</organism>
<reference evidence="2" key="1">
    <citation type="submission" date="2018-05" db="EMBL/GenBank/DDBJ databases">
        <authorList>
            <person name="Nie L."/>
        </authorList>
    </citation>
    <scope>NUCLEOTIDE SEQUENCE [LARGE SCALE GENOMIC DNA]</scope>
    <source>
        <strain evidence="2">NL</strain>
    </source>
</reference>
<sequence length="161" mass="18459">MPPSVPFPRTCKIHSPAELVYHVDDDHGQRVADFGFFDKERVLYVRWHGHLTADEVIRVAEASLPWHEQLHPVGLLNDKRGTSGDWGEAMTWIEYEWIPRAKASGLQAFAYVINPDMMVSFENAALIDKIRQEVDLRTFYSVGAAWKWLRQHAFRRAGAAA</sequence>
<evidence type="ECO:0008006" key="3">
    <source>
        <dbReference type="Google" id="ProtNLM"/>
    </source>
</evidence>
<dbReference type="Proteomes" id="UP000248553">
    <property type="component" value="Unassembled WGS sequence"/>
</dbReference>